<dbReference type="OrthoDB" id="9788733at2"/>
<protein>
    <recommendedName>
        <fullName evidence="4">TonB-dependent receptor</fullName>
    </recommendedName>
</protein>
<gene>
    <name evidence="2" type="ordered locus">Sulku_1874</name>
</gene>
<dbReference type="Proteomes" id="UP000008721">
    <property type="component" value="Chromosome"/>
</dbReference>
<feature type="coiled-coil region" evidence="1">
    <location>
        <begin position="21"/>
        <end position="48"/>
    </location>
</feature>
<dbReference type="STRING" id="709032.Sulku_1874"/>
<dbReference type="SUPFAM" id="SSF56935">
    <property type="entry name" value="Porins"/>
    <property type="match status" value="1"/>
</dbReference>
<dbReference type="KEGG" id="sku:Sulku_1874"/>
<keyword evidence="1" id="KW-0175">Coiled coil</keyword>
<evidence type="ECO:0000313" key="2">
    <source>
        <dbReference type="EMBL" id="ADR34534.1"/>
    </source>
</evidence>
<organism evidence="2 3">
    <name type="scientific">Sulfuricurvum kujiense (strain ATCC BAA-921 / DSM 16994 / JCM 11577 / YK-1)</name>
    <dbReference type="NCBI Taxonomy" id="709032"/>
    <lineage>
        <taxon>Bacteria</taxon>
        <taxon>Pseudomonadati</taxon>
        <taxon>Campylobacterota</taxon>
        <taxon>Epsilonproteobacteria</taxon>
        <taxon>Campylobacterales</taxon>
        <taxon>Sulfurimonadaceae</taxon>
        <taxon>Sulfuricurvum</taxon>
    </lineage>
</organism>
<dbReference type="Gene3D" id="2.40.160.10">
    <property type="entry name" value="Porin"/>
    <property type="match status" value="1"/>
</dbReference>
<keyword evidence="3" id="KW-1185">Reference proteome</keyword>
<sequence length="468" mass="52254">MQKLLLSTITAASLLGNDAELQNLKTQMEQMTLMMKAMQEKINILENAKPSTVTTSTESSTSASLAKSAQKAASNLDLSLILDASFVSRSKKDEVTQHFELPSVAHGIIGSHSHDGHEHATYNAANGFNLNYAEMAIHSTVDPYLDADAVFHFSENNVEIEEAYFTSRNLPYNIRARGGKFLSEFGRLNNQHHHTWSFSDMPLVYEAFLGNHGINEIGAQLQWVAPTSNYLMFGIEALQGKNEGMFGQTAITNPYDAEELLSGSTHQPSLLVAYVKTSADIGDTTILAGASIADGKSRINHFSDEEPHAFAGDSTLYGIDLTLKHYFDSYSSLTWQSEWLYRDMEGTQFSDPDGDLTTDDMLTPRMHKKQAGYYTQFVYAPDQNWKVGTRYDSIYQNDVIKNGINQKQPENMDQYSAMIEYSTSEFARYRLQYTHSNALFNEDGLRQNLDSLIFSVNIALGTHAAHAF</sequence>
<dbReference type="RefSeq" id="WP_013460731.1">
    <property type="nucleotide sequence ID" value="NC_014762.1"/>
</dbReference>
<reference evidence="2 3" key="1">
    <citation type="journal article" date="2012" name="Stand. Genomic Sci.">
        <title>Complete genome sequence of the sulfur compounds oxidizing chemolithoautotroph Sulfuricurvum kujiense type strain (YK-1(T)).</title>
        <authorList>
            <person name="Han C."/>
            <person name="Kotsyurbenko O."/>
            <person name="Chertkov O."/>
            <person name="Held B."/>
            <person name="Lapidus A."/>
            <person name="Nolan M."/>
            <person name="Lucas S."/>
            <person name="Hammon N."/>
            <person name="Deshpande S."/>
            <person name="Cheng J.F."/>
            <person name="Tapia R."/>
            <person name="Goodwin L.A."/>
            <person name="Pitluck S."/>
            <person name="Liolios K."/>
            <person name="Pagani I."/>
            <person name="Ivanova N."/>
            <person name="Mavromatis K."/>
            <person name="Mikhailova N."/>
            <person name="Pati A."/>
            <person name="Chen A."/>
            <person name="Palaniappan K."/>
            <person name="Land M."/>
            <person name="Hauser L."/>
            <person name="Chang Y.J."/>
            <person name="Jeffries C.D."/>
            <person name="Brambilla E.M."/>
            <person name="Rohde M."/>
            <person name="Spring S."/>
            <person name="Sikorski J."/>
            <person name="Goker M."/>
            <person name="Woyke T."/>
            <person name="Bristow J."/>
            <person name="Eisen J.A."/>
            <person name="Markowitz V."/>
            <person name="Hugenholtz P."/>
            <person name="Kyrpides N.C."/>
            <person name="Klenk H.P."/>
            <person name="Detter J.C."/>
        </authorList>
    </citation>
    <scope>NUCLEOTIDE SEQUENCE [LARGE SCALE GENOMIC DNA]</scope>
    <source>
        <strain evidence="3">ATCC BAA-921 / DSM 16994 / JCM 11577 / YK-1</strain>
    </source>
</reference>
<evidence type="ECO:0000256" key="1">
    <source>
        <dbReference type="SAM" id="Coils"/>
    </source>
</evidence>
<dbReference type="InterPro" id="IPR023614">
    <property type="entry name" value="Porin_dom_sf"/>
</dbReference>
<dbReference type="eggNOG" id="COG3746">
    <property type="taxonomic scope" value="Bacteria"/>
</dbReference>
<proteinExistence type="predicted"/>
<accession>E4U1R1</accession>
<dbReference type="EMBL" id="CP002355">
    <property type="protein sequence ID" value="ADR34534.1"/>
    <property type="molecule type" value="Genomic_DNA"/>
</dbReference>
<dbReference type="AlphaFoldDB" id="E4U1R1"/>
<dbReference type="HOGENOM" id="CLU_038901_0_0_7"/>
<evidence type="ECO:0000313" key="3">
    <source>
        <dbReference type="Proteomes" id="UP000008721"/>
    </source>
</evidence>
<name>E4U1R1_SULKY</name>
<evidence type="ECO:0008006" key="4">
    <source>
        <dbReference type="Google" id="ProtNLM"/>
    </source>
</evidence>